<dbReference type="Gene3D" id="1.10.357.140">
    <property type="entry name" value="UbiA prenyltransferase"/>
    <property type="match status" value="1"/>
</dbReference>
<dbReference type="SUPFAM" id="SSF56784">
    <property type="entry name" value="HAD-like"/>
    <property type="match status" value="1"/>
</dbReference>
<dbReference type="Pfam" id="PF12710">
    <property type="entry name" value="HAD"/>
    <property type="match status" value="1"/>
</dbReference>
<dbReference type="CDD" id="cd13963">
    <property type="entry name" value="PT_UbiA_2"/>
    <property type="match status" value="1"/>
</dbReference>
<evidence type="ECO:0000313" key="7">
    <source>
        <dbReference type="Proteomes" id="UP000064920"/>
    </source>
</evidence>
<proteinExistence type="predicted"/>
<dbReference type="Pfam" id="PF01040">
    <property type="entry name" value="UbiA"/>
    <property type="match status" value="1"/>
</dbReference>
<dbReference type="GO" id="GO:0009247">
    <property type="term" value="P:glycolipid biosynthetic process"/>
    <property type="evidence" value="ECO:0007669"/>
    <property type="project" value="TreeGrafter"/>
</dbReference>
<dbReference type="InterPro" id="IPR023214">
    <property type="entry name" value="HAD_sf"/>
</dbReference>
<dbReference type="Gene3D" id="3.40.50.1000">
    <property type="entry name" value="HAD superfamily/HAD-like"/>
    <property type="match status" value="1"/>
</dbReference>
<evidence type="ECO:0000256" key="5">
    <source>
        <dbReference type="ARBA" id="ARBA00023136"/>
    </source>
</evidence>
<comment type="subcellular location">
    <subcellularLocation>
        <location evidence="1">Membrane</location>
        <topology evidence="1">Multi-pass membrane protein</topology>
    </subcellularLocation>
</comment>
<keyword evidence="2" id="KW-1003">Cell membrane</keyword>
<dbReference type="PANTHER" id="PTHR11048:SF5">
    <property type="entry name" value="DECAPRENYL-PHOSPHATE PHOSPHORIBOSYLTRANSFERASE"/>
    <property type="match status" value="1"/>
</dbReference>
<dbReference type="PANTHER" id="PTHR11048">
    <property type="entry name" value="PRENYLTRANSFERASES"/>
    <property type="match status" value="1"/>
</dbReference>
<evidence type="ECO:0000313" key="6">
    <source>
        <dbReference type="EMBL" id="ALI56716.1"/>
    </source>
</evidence>
<gene>
    <name evidence="6" type="ORF">IMCC12053_2769</name>
</gene>
<dbReference type="InterPro" id="IPR044878">
    <property type="entry name" value="UbiA_sf"/>
</dbReference>
<dbReference type="KEGG" id="cmar:IMCC12053_2769"/>
<protein>
    <submittedName>
        <fullName evidence="6">Putative membrane protein</fullName>
    </submittedName>
</protein>
<evidence type="ECO:0000256" key="4">
    <source>
        <dbReference type="ARBA" id="ARBA00022989"/>
    </source>
</evidence>
<dbReference type="GO" id="GO:0016765">
    <property type="term" value="F:transferase activity, transferring alkyl or aryl (other than methyl) groups"/>
    <property type="evidence" value="ECO:0007669"/>
    <property type="project" value="InterPro"/>
</dbReference>
<sequence length="480" mass="52167">MTTDANETKGAVLAVDLDGTLLQSDMLHETFWNAASHDWSAAIRAIRTLKSGKAALKRDLATRASVDVTTLPYNCEVLDYIAKWRDGGGVVVLVTATDQILADQIATHLGVFDAVYGSDGDRNLKGQIKAEFLVDRYGERGFAYVGDHAADLDVWAHAARAISVNASEALRAQVSALGIEVEHLGTAHIDRKPYIKALRPHQWLKNILVFVPLLLAHHLDVVSFVRALMAFVAFSLVASSVYVLNDLLDLNADRAHARKCKRPFAAGTVPIAHGTAMAGVLLGVGAVLSVALGPIFLFVMLSYYAMTTAYSFYFKRRAVIDVSVLSGLYTLRIIAGGVAVGVPLSMWLLAFSVFFFFALAAVKRQAELVDNINAGKVQAEGRGYRNEDAEVISQMALGTGYVSILVLALYMNSPDVALLYSNPPALWGICLILLFWISRIVLLTHRGEMHDDPIVFAVRDRISRLCGMMVVGFAVLGAVM</sequence>
<keyword evidence="4" id="KW-1133">Transmembrane helix</keyword>
<dbReference type="InterPro" id="IPR036412">
    <property type="entry name" value="HAD-like_sf"/>
</dbReference>
<dbReference type="GO" id="GO:0005886">
    <property type="term" value="C:plasma membrane"/>
    <property type="evidence" value="ECO:0007669"/>
    <property type="project" value="TreeGrafter"/>
</dbReference>
<dbReference type="OrthoDB" id="9803632at2"/>
<dbReference type="InterPro" id="IPR039653">
    <property type="entry name" value="Prenyltransferase"/>
</dbReference>
<reference evidence="6 7" key="1">
    <citation type="submission" date="2015-05" db="EMBL/GenBank/DDBJ databases">
        <authorList>
            <person name="Wang D.B."/>
            <person name="Wang M."/>
        </authorList>
    </citation>
    <scope>NUCLEOTIDE SEQUENCE [LARGE SCALE GENOMIC DNA]</scope>
    <source>
        <strain evidence="6 7">IMCC 12053</strain>
    </source>
</reference>
<organism evidence="6 7">
    <name type="scientific">Celeribacter marinus</name>
    <dbReference type="NCBI Taxonomy" id="1397108"/>
    <lineage>
        <taxon>Bacteria</taxon>
        <taxon>Pseudomonadati</taxon>
        <taxon>Pseudomonadota</taxon>
        <taxon>Alphaproteobacteria</taxon>
        <taxon>Rhodobacterales</taxon>
        <taxon>Roseobacteraceae</taxon>
        <taxon>Celeribacter</taxon>
    </lineage>
</organism>
<dbReference type="InterPro" id="IPR000537">
    <property type="entry name" value="UbiA_prenyltransferase"/>
</dbReference>
<dbReference type="RefSeq" id="WP_062219894.1">
    <property type="nucleotide sequence ID" value="NZ_CP012023.1"/>
</dbReference>
<evidence type="ECO:0000256" key="1">
    <source>
        <dbReference type="ARBA" id="ARBA00004141"/>
    </source>
</evidence>
<keyword evidence="7" id="KW-1185">Reference proteome</keyword>
<dbReference type="EMBL" id="CP012023">
    <property type="protein sequence ID" value="ALI56716.1"/>
    <property type="molecule type" value="Genomic_DNA"/>
</dbReference>
<accession>A0A0N9ZI79</accession>
<dbReference type="NCBIfam" id="NF006088">
    <property type="entry name" value="PRK08238.1"/>
    <property type="match status" value="1"/>
</dbReference>
<name>A0A0N9ZI79_9RHOB</name>
<dbReference type="Proteomes" id="UP000064920">
    <property type="component" value="Chromosome"/>
</dbReference>
<evidence type="ECO:0000256" key="3">
    <source>
        <dbReference type="ARBA" id="ARBA00022692"/>
    </source>
</evidence>
<dbReference type="PATRIC" id="fig|1397108.4.peg.2831"/>
<keyword evidence="5" id="KW-0472">Membrane</keyword>
<dbReference type="AlphaFoldDB" id="A0A0N9ZI79"/>
<keyword evidence="3" id="KW-0812">Transmembrane</keyword>
<evidence type="ECO:0000256" key="2">
    <source>
        <dbReference type="ARBA" id="ARBA00022475"/>
    </source>
</evidence>
<dbReference type="STRING" id="1397108.IMCC12053_2769"/>